<reference evidence="1" key="2">
    <citation type="submission" date="2018-03" db="EMBL/GenBank/DDBJ databases">
        <title>The Triticum urartu genome reveals the dynamic nature of wheat genome evolution.</title>
        <authorList>
            <person name="Ling H."/>
            <person name="Ma B."/>
            <person name="Shi X."/>
            <person name="Liu H."/>
            <person name="Dong L."/>
            <person name="Sun H."/>
            <person name="Cao Y."/>
            <person name="Gao Q."/>
            <person name="Zheng S."/>
            <person name="Li Y."/>
            <person name="Yu Y."/>
            <person name="Du H."/>
            <person name="Qi M."/>
            <person name="Li Y."/>
            <person name="Yu H."/>
            <person name="Cui Y."/>
            <person name="Wang N."/>
            <person name="Chen C."/>
            <person name="Wu H."/>
            <person name="Zhao Y."/>
            <person name="Zhang J."/>
            <person name="Li Y."/>
            <person name="Zhou W."/>
            <person name="Zhang B."/>
            <person name="Hu W."/>
            <person name="Eijk M."/>
            <person name="Tang J."/>
            <person name="Witsenboer H."/>
            <person name="Zhao S."/>
            <person name="Li Z."/>
            <person name="Zhang A."/>
            <person name="Wang D."/>
            <person name="Liang C."/>
        </authorList>
    </citation>
    <scope>NUCLEOTIDE SEQUENCE [LARGE SCALE GENOMIC DNA]</scope>
    <source>
        <strain evidence="1">cv. G1812</strain>
    </source>
</reference>
<evidence type="ECO:0000313" key="2">
    <source>
        <dbReference type="Proteomes" id="UP000015106"/>
    </source>
</evidence>
<sequence>MPGGTSVMLLRLVKYNFSRLAMAPCCISSRFRLGKSLRKRIFSLGNQPERNVSCSPLYALVNCRHVKFDNRERDGRGSSLNCDQYRDNSYKFCPPTPWKRGDSSNDHSANRPLRRSFCRLGRSTFNRRTSFHHLHSQIARTNAAFELEIH</sequence>
<dbReference type="AlphaFoldDB" id="A0A8R7V0J5"/>
<dbReference type="Gramene" id="TuG1812G0700000520.01.T01">
    <property type="protein sequence ID" value="TuG1812G0700000520.01.T01.cds299877"/>
    <property type="gene ID" value="TuG1812G0700000520.01"/>
</dbReference>
<accession>A0A8R7V0J5</accession>
<protein>
    <submittedName>
        <fullName evidence="1">Uncharacterized protein</fullName>
    </submittedName>
</protein>
<reference evidence="2" key="1">
    <citation type="journal article" date="2013" name="Nature">
        <title>Draft genome of the wheat A-genome progenitor Triticum urartu.</title>
        <authorList>
            <person name="Ling H.Q."/>
            <person name="Zhao S."/>
            <person name="Liu D."/>
            <person name="Wang J."/>
            <person name="Sun H."/>
            <person name="Zhang C."/>
            <person name="Fan H."/>
            <person name="Li D."/>
            <person name="Dong L."/>
            <person name="Tao Y."/>
            <person name="Gao C."/>
            <person name="Wu H."/>
            <person name="Li Y."/>
            <person name="Cui Y."/>
            <person name="Guo X."/>
            <person name="Zheng S."/>
            <person name="Wang B."/>
            <person name="Yu K."/>
            <person name="Liang Q."/>
            <person name="Yang W."/>
            <person name="Lou X."/>
            <person name="Chen J."/>
            <person name="Feng M."/>
            <person name="Jian J."/>
            <person name="Zhang X."/>
            <person name="Luo G."/>
            <person name="Jiang Y."/>
            <person name="Liu J."/>
            <person name="Wang Z."/>
            <person name="Sha Y."/>
            <person name="Zhang B."/>
            <person name="Wu H."/>
            <person name="Tang D."/>
            <person name="Shen Q."/>
            <person name="Xue P."/>
            <person name="Zou S."/>
            <person name="Wang X."/>
            <person name="Liu X."/>
            <person name="Wang F."/>
            <person name="Yang Y."/>
            <person name="An X."/>
            <person name="Dong Z."/>
            <person name="Zhang K."/>
            <person name="Zhang X."/>
            <person name="Luo M.C."/>
            <person name="Dvorak J."/>
            <person name="Tong Y."/>
            <person name="Wang J."/>
            <person name="Yang H."/>
            <person name="Li Z."/>
            <person name="Wang D."/>
            <person name="Zhang A."/>
            <person name="Wang J."/>
        </authorList>
    </citation>
    <scope>NUCLEOTIDE SEQUENCE</scope>
    <source>
        <strain evidence="2">cv. G1812</strain>
    </source>
</reference>
<dbReference type="EnsemblPlants" id="TuG1812G0700000520.01.T01">
    <property type="protein sequence ID" value="TuG1812G0700000520.01.T01.cds299877"/>
    <property type="gene ID" value="TuG1812G0700000520.01"/>
</dbReference>
<keyword evidence="2" id="KW-1185">Reference proteome</keyword>
<evidence type="ECO:0000313" key="1">
    <source>
        <dbReference type="EnsemblPlants" id="TuG1812G0700000520.01.T01.cds299877"/>
    </source>
</evidence>
<reference evidence="1" key="3">
    <citation type="submission" date="2022-06" db="UniProtKB">
        <authorList>
            <consortium name="EnsemblPlants"/>
        </authorList>
    </citation>
    <scope>IDENTIFICATION</scope>
</reference>
<organism evidence="1 2">
    <name type="scientific">Triticum urartu</name>
    <name type="common">Red wild einkorn</name>
    <name type="synonym">Crithodium urartu</name>
    <dbReference type="NCBI Taxonomy" id="4572"/>
    <lineage>
        <taxon>Eukaryota</taxon>
        <taxon>Viridiplantae</taxon>
        <taxon>Streptophyta</taxon>
        <taxon>Embryophyta</taxon>
        <taxon>Tracheophyta</taxon>
        <taxon>Spermatophyta</taxon>
        <taxon>Magnoliopsida</taxon>
        <taxon>Liliopsida</taxon>
        <taxon>Poales</taxon>
        <taxon>Poaceae</taxon>
        <taxon>BOP clade</taxon>
        <taxon>Pooideae</taxon>
        <taxon>Triticodae</taxon>
        <taxon>Triticeae</taxon>
        <taxon>Triticinae</taxon>
        <taxon>Triticum</taxon>
    </lineage>
</organism>
<proteinExistence type="predicted"/>
<name>A0A8R7V0J5_TRIUA</name>
<dbReference type="Proteomes" id="UP000015106">
    <property type="component" value="Chromosome 7"/>
</dbReference>